<dbReference type="InterPro" id="IPR050833">
    <property type="entry name" value="Poly_Biosynth_Transport"/>
</dbReference>
<feature type="transmembrane region" description="Helical" evidence="6">
    <location>
        <begin position="12"/>
        <end position="30"/>
    </location>
</feature>
<evidence type="ECO:0000256" key="2">
    <source>
        <dbReference type="ARBA" id="ARBA00022475"/>
    </source>
</evidence>
<evidence type="ECO:0000256" key="1">
    <source>
        <dbReference type="ARBA" id="ARBA00004651"/>
    </source>
</evidence>
<keyword evidence="4 6" id="KW-1133">Transmembrane helix</keyword>
<dbReference type="AlphaFoldDB" id="A0A174CS91"/>
<name>A0A174CS91_9FIRM</name>
<evidence type="ECO:0000256" key="3">
    <source>
        <dbReference type="ARBA" id="ARBA00022692"/>
    </source>
</evidence>
<dbReference type="PANTHER" id="PTHR30250">
    <property type="entry name" value="PST FAMILY PREDICTED COLANIC ACID TRANSPORTER"/>
    <property type="match status" value="1"/>
</dbReference>
<feature type="transmembrane region" description="Helical" evidence="6">
    <location>
        <begin position="93"/>
        <end position="112"/>
    </location>
</feature>
<evidence type="ECO:0000313" key="8">
    <source>
        <dbReference type="Proteomes" id="UP000095651"/>
    </source>
</evidence>
<evidence type="ECO:0000256" key="5">
    <source>
        <dbReference type="ARBA" id="ARBA00023136"/>
    </source>
</evidence>
<gene>
    <name evidence="7" type="ORF">ERS852407_02022</name>
</gene>
<keyword evidence="2" id="KW-1003">Cell membrane</keyword>
<evidence type="ECO:0000313" key="7">
    <source>
        <dbReference type="EMBL" id="CUO16232.1"/>
    </source>
</evidence>
<feature type="transmembrane region" description="Helical" evidence="6">
    <location>
        <begin position="271"/>
        <end position="289"/>
    </location>
</feature>
<proteinExistence type="predicted"/>
<feature type="transmembrane region" description="Helical" evidence="6">
    <location>
        <begin position="310"/>
        <end position="327"/>
    </location>
</feature>
<dbReference type="PANTHER" id="PTHR30250:SF26">
    <property type="entry name" value="PSMA PROTEIN"/>
    <property type="match status" value="1"/>
</dbReference>
<evidence type="ECO:0000256" key="6">
    <source>
        <dbReference type="SAM" id="Phobius"/>
    </source>
</evidence>
<organism evidence="7 8">
    <name type="scientific">Hungatella hathewayi</name>
    <dbReference type="NCBI Taxonomy" id="154046"/>
    <lineage>
        <taxon>Bacteria</taxon>
        <taxon>Bacillati</taxon>
        <taxon>Bacillota</taxon>
        <taxon>Clostridia</taxon>
        <taxon>Lachnospirales</taxon>
        <taxon>Lachnospiraceae</taxon>
        <taxon>Hungatella</taxon>
    </lineage>
</organism>
<feature type="transmembrane region" description="Helical" evidence="6">
    <location>
        <begin position="436"/>
        <end position="455"/>
    </location>
</feature>
<reference evidence="7 8" key="1">
    <citation type="submission" date="2015-09" db="EMBL/GenBank/DDBJ databases">
        <authorList>
            <consortium name="Pathogen Informatics"/>
        </authorList>
    </citation>
    <scope>NUCLEOTIDE SEQUENCE [LARGE SCALE GENOMIC DNA]</scope>
    <source>
        <strain evidence="7 8">2789STDY5608850</strain>
    </source>
</reference>
<keyword evidence="3 6" id="KW-0812">Transmembrane</keyword>
<feature type="transmembrane region" description="Helical" evidence="6">
    <location>
        <begin position="339"/>
        <end position="357"/>
    </location>
</feature>
<protein>
    <submittedName>
        <fullName evidence="7">Polysaccharide transport protein</fullName>
    </submittedName>
</protein>
<feature type="transmembrane region" description="Helical" evidence="6">
    <location>
        <begin position="461"/>
        <end position="485"/>
    </location>
</feature>
<dbReference type="GO" id="GO:0005886">
    <property type="term" value="C:plasma membrane"/>
    <property type="evidence" value="ECO:0007669"/>
    <property type="project" value="UniProtKB-SubCell"/>
</dbReference>
<feature type="transmembrane region" description="Helical" evidence="6">
    <location>
        <begin position="124"/>
        <end position="150"/>
    </location>
</feature>
<feature type="transmembrane region" description="Helical" evidence="6">
    <location>
        <begin position="157"/>
        <end position="178"/>
    </location>
</feature>
<accession>A0A174CS91</accession>
<dbReference type="EMBL" id="CYZE01000004">
    <property type="protein sequence ID" value="CUO16232.1"/>
    <property type="molecule type" value="Genomic_DNA"/>
</dbReference>
<sequence>MNEMRKIYLRRNTLMSIVFEVLTIICGFILPRYILLYFGSDTNGLVSSITQFLGFISLCELGMGAVVPASLYKPLAENNQNKISSIVVSAQKFYRFIGVLMLIYIAALIVFYPNLVKDSFNFTFTASLIGIVFISIFAQYFFGITYSLLLKADQKQYISFIVNSVTLVLNTLISVALIKWGYSIHTVKLVSAIIFVARPFCLTIYVKKHYALNLEIKYKSEPIKQKWNGIAQHLASTVQEKTDTIILTLFSTLLNVSVYGVYFMVINGMRGLVYSLTAGMSALIGNMLARNEKKELVAVFEKFEWVMHTLTTLIFTITGLLVVPFVQVYTNGISDANDYIVPGFALIMSVAIAARCIQMPYNVVVQAAGHFKETQASAIIEPVVNILISVIMVFKFGLVGVAIGTLVSMIYRVLYLAFYLMKNIIYIKAGSFFKQLLADSMSAFIMVFSVSFMDINVDSYVKWICVAIVITFICGIECIGINIIFYKKYTISSFNLFINKLIRLGGR</sequence>
<comment type="subcellular location">
    <subcellularLocation>
        <location evidence="1">Cell membrane</location>
        <topology evidence="1">Multi-pass membrane protein</topology>
    </subcellularLocation>
</comment>
<feature type="transmembrane region" description="Helical" evidence="6">
    <location>
        <begin position="50"/>
        <end position="72"/>
    </location>
</feature>
<dbReference type="RefSeq" id="WP_055654689.1">
    <property type="nucleotide sequence ID" value="NZ_CABIXC010000004.1"/>
</dbReference>
<keyword evidence="5 6" id="KW-0472">Membrane</keyword>
<dbReference type="Proteomes" id="UP000095651">
    <property type="component" value="Unassembled WGS sequence"/>
</dbReference>
<evidence type="ECO:0000256" key="4">
    <source>
        <dbReference type="ARBA" id="ARBA00022989"/>
    </source>
</evidence>
<feature type="transmembrane region" description="Helical" evidence="6">
    <location>
        <begin position="245"/>
        <end position="265"/>
    </location>
</feature>